<evidence type="ECO:0000313" key="2">
    <source>
        <dbReference type="EMBL" id="KGP64257.1"/>
    </source>
</evidence>
<proteinExistence type="predicted"/>
<dbReference type="RefSeq" id="WP_035886968.1">
    <property type="nucleotide sequence ID" value="NZ_JNCF01000003.1"/>
</dbReference>
<gene>
    <name evidence="2" type="ORF">EP47_04190</name>
</gene>
<keyword evidence="1" id="KW-0732">Signal</keyword>
<comment type="caution">
    <text evidence="2">The sequence shown here is derived from an EMBL/GenBank/DDBJ whole genome shotgun (WGS) entry which is preliminary data.</text>
</comment>
<keyword evidence="3" id="KW-1185">Reference proteome</keyword>
<dbReference type="Proteomes" id="UP000054422">
    <property type="component" value="Unassembled WGS sequence"/>
</dbReference>
<evidence type="ECO:0000256" key="1">
    <source>
        <dbReference type="SAM" id="SignalP"/>
    </source>
</evidence>
<organism evidence="2 3">
    <name type="scientific">Legionella norrlandica</name>
    <dbReference type="NCBI Taxonomy" id="1498499"/>
    <lineage>
        <taxon>Bacteria</taxon>
        <taxon>Pseudomonadati</taxon>
        <taxon>Pseudomonadota</taxon>
        <taxon>Gammaproteobacteria</taxon>
        <taxon>Legionellales</taxon>
        <taxon>Legionellaceae</taxon>
        <taxon>Legionella</taxon>
    </lineage>
</organism>
<sequence length="105" mass="11500">MKAFLLGVVALTFLLFNLPASADKITITGSPIAVHEEGGTYVTTTTVAPGQDYYYFTFDGTNRVCYQDVNPSLVSLNAAVFKVKIGSDVVSLHCYDYSPEYFVIQ</sequence>
<feature type="chain" id="PRO_5001993735" evidence="1">
    <location>
        <begin position="23"/>
        <end position="105"/>
    </location>
</feature>
<dbReference type="EMBL" id="JNCF01000003">
    <property type="protein sequence ID" value="KGP64257.1"/>
    <property type="molecule type" value="Genomic_DNA"/>
</dbReference>
<accession>A0A0A2SU22</accession>
<evidence type="ECO:0000313" key="3">
    <source>
        <dbReference type="Proteomes" id="UP000054422"/>
    </source>
</evidence>
<reference evidence="2 3" key="1">
    <citation type="submission" date="2014-05" db="EMBL/GenBank/DDBJ databases">
        <authorList>
            <person name="Rizzardi K."/>
            <person name="Winiecka-Krusnell J."/>
            <person name="Ramliden M."/>
            <person name="Alm E."/>
            <person name="Andersson S."/>
            <person name="Byfors S."/>
        </authorList>
    </citation>
    <scope>NUCLEOTIDE SEQUENCE [LARGE SCALE GENOMIC DNA]</scope>
    <source>
        <strain evidence="2 3">LEGN</strain>
    </source>
</reference>
<protein>
    <submittedName>
        <fullName evidence="2">Uncharacterized protein</fullName>
    </submittedName>
</protein>
<feature type="signal peptide" evidence="1">
    <location>
        <begin position="1"/>
        <end position="22"/>
    </location>
</feature>
<dbReference type="OrthoDB" id="5650821at2"/>
<dbReference type="AlphaFoldDB" id="A0A0A2SU22"/>
<name>A0A0A2SU22_9GAMM</name>